<name>A0A015IGG3_RHIIW</name>
<evidence type="ECO:0000313" key="1">
    <source>
        <dbReference type="EMBL" id="EXX53095.1"/>
    </source>
</evidence>
<dbReference type="AlphaFoldDB" id="A0A015IGG3"/>
<protein>
    <submittedName>
        <fullName evidence="1">Uncharacterized protein</fullName>
    </submittedName>
</protein>
<dbReference type="OrthoDB" id="10342030at2759"/>
<dbReference type="HOGENOM" id="CLU_3033563_0_0_1"/>
<gene>
    <name evidence="1" type="ORF">RirG_247180</name>
</gene>
<dbReference type="Proteomes" id="UP000022910">
    <property type="component" value="Unassembled WGS sequence"/>
</dbReference>
<comment type="caution">
    <text evidence="1">The sequence shown here is derived from an EMBL/GenBank/DDBJ whole genome shotgun (WGS) entry which is preliminary data.</text>
</comment>
<organism evidence="1 2">
    <name type="scientific">Rhizophagus irregularis (strain DAOM 197198w)</name>
    <name type="common">Glomus intraradices</name>
    <dbReference type="NCBI Taxonomy" id="1432141"/>
    <lineage>
        <taxon>Eukaryota</taxon>
        <taxon>Fungi</taxon>
        <taxon>Fungi incertae sedis</taxon>
        <taxon>Mucoromycota</taxon>
        <taxon>Glomeromycotina</taxon>
        <taxon>Glomeromycetes</taxon>
        <taxon>Glomerales</taxon>
        <taxon>Glomeraceae</taxon>
        <taxon>Rhizophagus</taxon>
    </lineage>
</organism>
<evidence type="ECO:0000313" key="2">
    <source>
        <dbReference type="Proteomes" id="UP000022910"/>
    </source>
</evidence>
<sequence>MEIDKFYQSHFIFLRAFTNISDCNSVERLLTFGLELGIKDEILDFGLQFMGVVKGEEAGYCSFYI</sequence>
<keyword evidence="2" id="KW-1185">Reference proteome</keyword>
<reference evidence="1 2" key="1">
    <citation type="submission" date="2014-02" db="EMBL/GenBank/DDBJ databases">
        <title>Single nucleus genome sequencing reveals high similarity among nuclei of an endomycorrhizal fungus.</title>
        <authorList>
            <person name="Lin K."/>
            <person name="Geurts R."/>
            <person name="Zhang Z."/>
            <person name="Limpens E."/>
            <person name="Saunders D.G."/>
            <person name="Mu D."/>
            <person name="Pang E."/>
            <person name="Cao H."/>
            <person name="Cha H."/>
            <person name="Lin T."/>
            <person name="Zhou Q."/>
            <person name="Shang Y."/>
            <person name="Li Y."/>
            <person name="Ivanov S."/>
            <person name="Sharma T."/>
            <person name="Velzen R.V."/>
            <person name="Ruijter N.D."/>
            <person name="Aanen D.K."/>
            <person name="Win J."/>
            <person name="Kamoun S."/>
            <person name="Bisseling T."/>
            <person name="Huang S."/>
        </authorList>
    </citation>
    <scope>NUCLEOTIDE SEQUENCE [LARGE SCALE GENOMIC DNA]</scope>
    <source>
        <strain evidence="2">DAOM197198w</strain>
    </source>
</reference>
<dbReference type="EMBL" id="JEMT01029085">
    <property type="protein sequence ID" value="EXX53095.1"/>
    <property type="molecule type" value="Genomic_DNA"/>
</dbReference>
<accession>A0A015IGG3</accession>
<proteinExistence type="predicted"/>